<gene>
    <name evidence="1" type="ORF">CIT292_11054</name>
</gene>
<dbReference type="SUPFAM" id="SSF69635">
    <property type="entry name" value="Type III secretory system chaperone-like"/>
    <property type="match status" value="1"/>
</dbReference>
<accession>D4BKH7</accession>
<reference evidence="1 2" key="1">
    <citation type="submission" date="2010-02" db="EMBL/GenBank/DDBJ databases">
        <authorList>
            <person name="Weinstock G."/>
            <person name="Sodergren E."/>
            <person name="Clifton S."/>
            <person name="Fulton L."/>
            <person name="Fulton B."/>
            <person name="Courtney L."/>
            <person name="Fronick C."/>
            <person name="Harrison M."/>
            <person name="Strong C."/>
            <person name="Farmer C."/>
            <person name="Delahaunty K."/>
            <person name="Markovic C."/>
            <person name="Hall O."/>
            <person name="Minx P."/>
            <person name="Tomlinson C."/>
            <person name="Mitreva M."/>
            <person name="Nelson J."/>
            <person name="Hou S."/>
            <person name="Wollam A."/>
            <person name="Pepin K.H."/>
            <person name="Johnson M."/>
            <person name="Bhonagiri V."/>
            <person name="Zhang X."/>
            <person name="Suruliraj S."/>
            <person name="Warren W."/>
            <person name="Chinwalla A."/>
            <person name="Mardis E.R."/>
            <person name="Wilson R.K."/>
        </authorList>
    </citation>
    <scope>NUCLEOTIDE SEQUENCE [LARGE SCALE GENOMIC DNA]</scope>
    <source>
        <strain evidence="1 2">ATCC 29220</strain>
    </source>
</reference>
<name>D4BKH7_9ENTR</name>
<proteinExistence type="predicted"/>
<dbReference type="AlphaFoldDB" id="D4BKH7"/>
<evidence type="ECO:0000313" key="1">
    <source>
        <dbReference type="EMBL" id="EFE05608.1"/>
    </source>
</evidence>
<dbReference type="EMBL" id="ABWL02000031">
    <property type="protein sequence ID" value="EFE05608.1"/>
    <property type="molecule type" value="Genomic_DNA"/>
</dbReference>
<comment type="caution">
    <text evidence="1">The sequence shown here is derived from an EMBL/GenBank/DDBJ whole genome shotgun (WGS) entry which is preliminary data.</text>
</comment>
<evidence type="ECO:0000313" key="2">
    <source>
        <dbReference type="Proteomes" id="UP000003880"/>
    </source>
</evidence>
<protein>
    <submittedName>
        <fullName evidence="1">Uncharacterized protein</fullName>
    </submittedName>
</protein>
<organism evidence="1 2">
    <name type="scientific">Citrobacter youngae ATCC 29220</name>
    <dbReference type="NCBI Taxonomy" id="500640"/>
    <lineage>
        <taxon>Bacteria</taxon>
        <taxon>Pseudomonadati</taxon>
        <taxon>Pseudomonadota</taxon>
        <taxon>Gammaproteobacteria</taxon>
        <taxon>Enterobacterales</taxon>
        <taxon>Enterobacteriaceae</taxon>
        <taxon>Citrobacter</taxon>
        <taxon>Citrobacter freundii complex</taxon>
    </lineage>
</organism>
<sequence>MDMIIGKLLQDIIVDFGGDISLASGIVASHSVVIEFSELQSIFISSLNGSITLSSIITNEHNHKLYSTLPSSILEITATMGILFSRDGDIRFTIQGGNLEIATELDARHSGSPQELSEAITAFSYVVAELFQYFNK</sequence>
<dbReference type="HOGENOM" id="CLU_1871748_0_0_6"/>
<dbReference type="RefSeq" id="WP_006688195.1">
    <property type="nucleotide sequence ID" value="NZ_GG730303.1"/>
</dbReference>
<dbReference type="Proteomes" id="UP000003880">
    <property type="component" value="Unassembled WGS sequence"/>
</dbReference>
<dbReference type="Gene3D" id="3.30.1460.10">
    <property type="match status" value="1"/>
</dbReference>